<reference evidence="1 2" key="1">
    <citation type="journal article" date="2021" name="Elife">
        <title>Chloroplast acquisition without the gene transfer in kleptoplastic sea slugs, Plakobranchus ocellatus.</title>
        <authorList>
            <person name="Maeda T."/>
            <person name="Takahashi S."/>
            <person name="Yoshida T."/>
            <person name="Shimamura S."/>
            <person name="Takaki Y."/>
            <person name="Nagai Y."/>
            <person name="Toyoda A."/>
            <person name="Suzuki Y."/>
            <person name="Arimoto A."/>
            <person name="Ishii H."/>
            <person name="Satoh N."/>
            <person name="Nishiyama T."/>
            <person name="Hasebe M."/>
            <person name="Maruyama T."/>
            <person name="Minagawa J."/>
            <person name="Obokata J."/>
            <person name="Shigenobu S."/>
        </authorList>
    </citation>
    <scope>NUCLEOTIDE SEQUENCE [LARGE SCALE GENOMIC DNA]</scope>
</reference>
<comment type="caution">
    <text evidence="1">The sequence shown here is derived from an EMBL/GenBank/DDBJ whole genome shotgun (WGS) entry which is preliminary data.</text>
</comment>
<accession>A0AAV3YU30</accession>
<gene>
    <name evidence="1" type="ORF">PoB_001243500</name>
</gene>
<proteinExistence type="predicted"/>
<organism evidence="1 2">
    <name type="scientific">Plakobranchus ocellatus</name>
    <dbReference type="NCBI Taxonomy" id="259542"/>
    <lineage>
        <taxon>Eukaryota</taxon>
        <taxon>Metazoa</taxon>
        <taxon>Spiralia</taxon>
        <taxon>Lophotrochozoa</taxon>
        <taxon>Mollusca</taxon>
        <taxon>Gastropoda</taxon>
        <taxon>Heterobranchia</taxon>
        <taxon>Euthyneura</taxon>
        <taxon>Panpulmonata</taxon>
        <taxon>Sacoglossa</taxon>
        <taxon>Placobranchoidea</taxon>
        <taxon>Plakobranchidae</taxon>
        <taxon>Plakobranchus</taxon>
    </lineage>
</organism>
<keyword evidence="2" id="KW-1185">Reference proteome</keyword>
<evidence type="ECO:0000313" key="2">
    <source>
        <dbReference type="Proteomes" id="UP000735302"/>
    </source>
</evidence>
<protein>
    <submittedName>
        <fullName evidence="1">Uncharacterized protein</fullName>
    </submittedName>
</protein>
<name>A0AAV3YU30_9GAST</name>
<dbReference type="EMBL" id="BLXT01001485">
    <property type="protein sequence ID" value="GFN85929.1"/>
    <property type="molecule type" value="Genomic_DNA"/>
</dbReference>
<dbReference type="AlphaFoldDB" id="A0AAV3YU30"/>
<sequence>MISTNRSTALASGMTRSALVNNGQRPFHTTRVLAQEGICDIILFNTNQAQAWVQSSALVHGGCGVGAFHPDIYMDPSSLVQVRQAVPTAELEE</sequence>
<dbReference type="Proteomes" id="UP000735302">
    <property type="component" value="Unassembled WGS sequence"/>
</dbReference>
<evidence type="ECO:0000313" key="1">
    <source>
        <dbReference type="EMBL" id="GFN85929.1"/>
    </source>
</evidence>